<evidence type="ECO:0000313" key="9">
    <source>
        <dbReference type="EMBL" id="PIV00872.1"/>
    </source>
</evidence>
<dbReference type="GO" id="GO:0046872">
    <property type="term" value="F:metal ion binding"/>
    <property type="evidence" value="ECO:0007669"/>
    <property type="project" value="UniProtKB-KW"/>
</dbReference>
<dbReference type="Pfam" id="PF06071">
    <property type="entry name" value="YchF-GTPase_C"/>
    <property type="match status" value="1"/>
</dbReference>
<comment type="caution">
    <text evidence="9">The sequence shown here is derived from an EMBL/GenBank/DDBJ whole genome shotgun (WGS) entry which is preliminary data.</text>
</comment>
<dbReference type="InterPro" id="IPR031167">
    <property type="entry name" value="G_OBG"/>
</dbReference>
<accession>A0A2M7BCN8</accession>
<dbReference type="Proteomes" id="UP000229631">
    <property type="component" value="Unassembled WGS sequence"/>
</dbReference>
<keyword evidence="2" id="KW-0479">Metal-binding</keyword>
<dbReference type="GO" id="GO:0005737">
    <property type="term" value="C:cytoplasm"/>
    <property type="evidence" value="ECO:0007669"/>
    <property type="project" value="TreeGrafter"/>
</dbReference>
<dbReference type="InterPro" id="IPR012675">
    <property type="entry name" value="Beta-grasp_dom_sf"/>
</dbReference>
<dbReference type="InterPro" id="IPR006073">
    <property type="entry name" value="GTP-bd"/>
</dbReference>
<dbReference type="SUPFAM" id="SSF81271">
    <property type="entry name" value="TGS-like"/>
    <property type="match status" value="1"/>
</dbReference>
<comment type="cofactor">
    <cofactor evidence="1">
        <name>Mg(2+)</name>
        <dbReference type="ChEBI" id="CHEBI:18420"/>
    </cofactor>
</comment>
<dbReference type="InterPro" id="IPR013029">
    <property type="entry name" value="YchF_C"/>
</dbReference>
<dbReference type="PROSITE" id="PS51710">
    <property type="entry name" value="G_OBG"/>
    <property type="match status" value="1"/>
</dbReference>
<dbReference type="Pfam" id="PF01926">
    <property type="entry name" value="MMR_HSR1"/>
    <property type="match status" value="1"/>
</dbReference>
<evidence type="ECO:0000259" key="7">
    <source>
        <dbReference type="PROSITE" id="PS51710"/>
    </source>
</evidence>
<feature type="domain" description="TGS" evidence="8">
    <location>
        <begin position="275"/>
        <end position="358"/>
    </location>
</feature>
<dbReference type="InterPro" id="IPR023192">
    <property type="entry name" value="TGS-like_dom_sf"/>
</dbReference>
<organism evidence="9 10">
    <name type="scientific">Candidatus Shapirobacteria bacterium CG03_land_8_20_14_0_80_39_12</name>
    <dbReference type="NCBI Taxonomy" id="1974879"/>
    <lineage>
        <taxon>Bacteria</taxon>
        <taxon>Candidatus Shapironibacteriota</taxon>
    </lineage>
</organism>
<proteinExistence type="inferred from homology"/>
<dbReference type="InterPro" id="IPR004095">
    <property type="entry name" value="TGS"/>
</dbReference>
<reference evidence="10" key="1">
    <citation type="submission" date="2017-09" db="EMBL/GenBank/DDBJ databases">
        <title>Depth-based differentiation of microbial function through sediment-hosted aquifers and enrichment of novel symbionts in the deep terrestrial subsurface.</title>
        <authorList>
            <person name="Probst A.J."/>
            <person name="Ladd B."/>
            <person name="Jarett J.K."/>
            <person name="Geller-Mcgrath D.E."/>
            <person name="Sieber C.M.K."/>
            <person name="Emerson J.B."/>
            <person name="Anantharaman K."/>
            <person name="Thomas B.C."/>
            <person name="Malmstrom R."/>
            <person name="Stieglmeier M."/>
            <person name="Klingl A."/>
            <person name="Woyke T."/>
            <person name="Ryan C.M."/>
            <person name="Banfield J.F."/>
        </authorList>
    </citation>
    <scope>NUCLEOTIDE SEQUENCE [LARGE SCALE GENOMIC DNA]</scope>
</reference>
<dbReference type="InterPro" id="IPR027417">
    <property type="entry name" value="P-loop_NTPase"/>
</dbReference>
<comment type="similarity">
    <text evidence="6">Belongs to the TRAFAC class OBG-HflX-like GTPase superfamily. OBG GTPase family. YchF/OLA1 subfamily.</text>
</comment>
<dbReference type="GO" id="GO:0043023">
    <property type="term" value="F:ribosomal large subunit binding"/>
    <property type="evidence" value="ECO:0007669"/>
    <property type="project" value="UniProtKB-UniRule"/>
</dbReference>
<evidence type="ECO:0000259" key="8">
    <source>
        <dbReference type="PROSITE" id="PS51880"/>
    </source>
</evidence>
<keyword evidence="4 6" id="KW-0067">ATP-binding</keyword>
<dbReference type="EMBL" id="PEVC01000039">
    <property type="protein sequence ID" value="PIV00872.1"/>
    <property type="molecule type" value="Genomic_DNA"/>
</dbReference>
<dbReference type="AlphaFoldDB" id="A0A2M7BCN8"/>
<dbReference type="CDD" id="cd01900">
    <property type="entry name" value="YchF"/>
    <property type="match status" value="1"/>
</dbReference>
<evidence type="ECO:0000256" key="2">
    <source>
        <dbReference type="ARBA" id="ARBA00022723"/>
    </source>
</evidence>
<dbReference type="GO" id="GO:0016887">
    <property type="term" value="F:ATP hydrolysis activity"/>
    <property type="evidence" value="ECO:0007669"/>
    <property type="project" value="UniProtKB-UniRule"/>
</dbReference>
<dbReference type="SUPFAM" id="SSF52540">
    <property type="entry name" value="P-loop containing nucleoside triphosphate hydrolases"/>
    <property type="match status" value="1"/>
</dbReference>
<evidence type="ECO:0000256" key="4">
    <source>
        <dbReference type="ARBA" id="ARBA00022840"/>
    </source>
</evidence>
<name>A0A2M7BCN8_9BACT</name>
<dbReference type="HAMAP" id="MF_00944">
    <property type="entry name" value="YchF_OLA1_ATPase"/>
    <property type="match status" value="1"/>
</dbReference>
<dbReference type="Gene3D" id="3.10.20.30">
    <property type="match status" value="1"/>
</dbReference>
<keyword evidence="3 6" id="KW-0547">Nucleotide-binding</keyword>
<dbReference type="InterPro" id="IPR004396">
    <property type="entry name" value="ATPase_YchF/OLA1"/>
</dbReference>
<dbReference type="PANTHER" id="PTHR23305:SF18">
    <property type="entry name" value="OBG-TYPE G DOMAIN-CONTAINING PROTEIN"/>
    <property type="match status" value="1"/>
</dbReference>
<dbReference type="InterPro" id="IPR041706">
    <property type="entry name" value="YchF_N"/>
</dbReference>
<protein>
    <recommendedName>
        <fullName evidence="6">Ribosome-binding ATPase YchF</fullName>
    </recommendedName>
</protein>
<evidence type="ECO:0000313" key="10">
    <source>
        <dbReference type="Proteomes" id="UP000229631"/>
    </source>
</evidence>
<keyword evidence="5" id="KW-0460">Magnesium</keyword>
<dbReference type="Gene3D" id="3.40.50.300">
    <property type="entry name" value="P-loop containing nucleotide triphosphate hydrolases"/>
    <property type="match status" value="1"/>
</dbReference>
<dbReference type="PROSITE" id="PS51880">
    <property type="entry name" value="TGS"/>
    <property type="match status" value="1"/>
</dbReference>
<dbReference type="InterPro" id="IPR012676">
    <property type="entry name" value="TGS-like"/>
</dbReference>
<evidence type="ECO:0000256" key="5">
    <source>
        <dbReference type="ARBA" id="ARBA00022842"/>
    </source>
</evidence>
<dbReference type="FunFam" id="1.10.150.300:FF:000001">
    <property type="entry name" value="Ribosome-binding ATPase YchF"/>
    <property type="match status" value="1"/>
</dbReference>
<feature type="domain" description="OBG-type G" evidence="7">
    <location>
        <begin position="4"/>
        <end position="253"/>
    </location>
</feature>
<gene>
    <name evidence="6" type="primary">ychF</name>
    <name evidence="9" type="ORF">COS54_02095</name>
</gene>
<dbReference type="NCBIfam" id="TIGR00092">
    <property type="entry name" value="redox-regulated ATPase YchF"/>
    <property type="match status" value="1"/>
</dbReference>
<comment type="function">
    <text evidence="6">ATPase that binds to both the 70S ribosome and the 50S ribosomal subunit in a nucleotide-independent manner.</text>
</comment>
<sequence length="360" mass="40377">MSSLSIGIVGLPNAGKSTLFNALLSRQIANVAPYPFCTIEPNVGVVEVPDGRLKILAEIVHTEKIVPAIVEFKDIAGLVAGASKGEGLGNKFLSHIRESAAIVHVLRGFEDQNVVRNEPINPQSDFEIVKTELCLADLQTLEKQREPNLLVATKEEKKKWETILRLRERLESGLEIRNEKWEEDEWKVIESLFLLTAKPAIFVLNIDEKEIETGKEKLVEKFGLHDLGEVIPICAKIEMELSDITESERYDYLKELGLLESGLSKLIKKGYEVLGLQTYLTAGEKEVRAWTIKKGAKAPEAAGVIHTDFEKGFIKAEVVGFEDFVRYKGWKGAAEEGKVRLEGKEYVVQENDIIEFKFNI</sequence>
<dbReference type="GO" id="GO:0005524">
    <property type="term" value="F:ATP binding"/>
    <property type="evidence" value="ECO:0007669"/>
    <property type="project" value="UniProtKB-UniRule"/>
</dbReference>
<dbReference type="CDD" id="cd04867">
    <property type="entry name" value="TGS_YchF_OLA1"/>
    <property type="match status" value="1"/>
</dbReference>
<dbReference type="PIRSF" id="PIRSF006641">
    <property type="entry name" value="CHP00092"/>
    <property type="match status" value="1"/>
</dbReference>
<dbReference type="Gene3D" id="1.10.150.300">
    <property type="entry name" value="TGS-like domain"/>
    <property type="match status" value="1"/>
</dbReference>
<dbReference type="FunFam" id="3.10.20.30:FF:000001">
    <property type="entry name" value="Ribosome-binding ATPase YchF"/>
    <property type="match status" value="1"/>
</dbReference>
<dbReference type="GO" id="GO:0005525">
    <property type="term" value="F:GTP binding"/>
    <property type="evidence" value="ECO:0007669"/>
    <property type="project" value="InterPro"/>
</dbReference>
<evidence type="ECO:0000256" key="6">
    <source>
        <dbReference type="HAMAP-Rule" id="MF_00944"/>
    </source>
</evidence>
<dbReference type="PRINTS" id="PR00326">
    <property type="entry name" value="GTP1OBG"/>
</dbReference>
<evidence type="ECO:0000256" key="1">
    <source>
        <dbReference type="ARBA" id="ARBA00001946"/>
    </source>
</evidence>
<feature type="binding site" evidence="6">
    <location>
        <begin position="13"/>
        <end position="18"/>
    </location>
    <ligand>
        <name>ATP</name>
        <dbReference type="ChEBI" id="CHEBI:30616"/>
    </ligand>
</feature>
<evidence type="ECO:0000256" key="3">
    <source>
        <dbReference type="ARBA" id="ARBA00022741"/>
    </source>
</evidence>
<dbReference type="PANTHER" id="PTHR23305">
    <property type="entry name" value="OBG GTPASE FAMILY"/>
    <property type="match status" value="1"/>
</dbReference>